<evidence type="ECO:0000313" key="3">
    <source>
        <dbReference type="Proteomes" id="UP000054166"/>
    </source>
</evidence>
<sequence>MLVQDFSEEVKSLKACKKSLKSRIAALEAFYDEEKHTMMTWQTAGLVFRALGVFAWSELSAKTRAQLATHGIVNFCSLERHMQSSSTNNAAAIAAKAAYHSMSKDILRYVLMIAHFKSGVSEDRNKFAHPVISQEFMELFLDDLGAREPHLSPLQVRLFDHLRTTSTTIQGPHGQNQPKTSVSCSDDSLSEKVKKKKH</sequence>
<dbReference type="EMBL" id="KN833026">
    <property type="protein sequence ID" value="KIM77296.1"/>
    <property type="molecule type" value="Genomic_DNA"/>
</dbReference>
<dbReference type="InParanoid" id="A0A0C3FC17"/>
<reference evidence="2 3" key="1">
    <citation type="submission" date="2014-04" db="EMBL/GenBank/DDBJ databases">
        <authorList>
            <consortium name="DOE Joint Genome Institute"/>
            <person name="Kuo A."/>
            <person name="Tarkka M."/>
            <person name="Buscot F."/>
            <person name="Kohler A."/>
            <person name="Nagy L.G."/>
            <person name="Floudas D."/>
            <person name="Copeland A."/>
            <person name="Barry K.W."/>
            <person name="Cichocki N."/>
            <person name="Veneault-Fourrey C."/>
            <person name="LaButti K."/>
            <person name="Lindquist E.A."/>
            <person name="Lipzen A."/>
            <person name="Lundell T."/>
            <person name="Morin E."/>
            <person name="Murat C."/>
            <person name="Sun H."/>
            <person name="Tunlid A."/>
            <person name="Henrissat B."/>
            <person name="Grigoriev I.V."/>
            <person name="Hibbett D.S."/>
            <person name="Martin F."/>
            <person name="Nordberg H.P."/>
            <person name="Cantor M.N."/>
            <person name="Hua S.X."/>
        </authorList>
    </citation>
    <scope>NUCLEOTIDE SEQUENCE [LARGE SCALE GENOMIC DNA]</scope>
    <source>
        <strain evidence="2 3">F 1598</strain>
    </source>
</reference>
<dbReference type="Proteomes" id="UP000054166">
    <property type="component" value="Unassembled WGS sequence"/>
</dbReference>
<accession>A0A0C3FC17</accession>
<dbReference type="HOGENOM" id="CLU_119167_0_0_1"/>
<proteinExistence type="predicted"/>
<evidence type="ECO:0000256" key="1">
    <source>
        <dbReference type="SAM" id="MobiDB-lite"/>
    </source>
</evidence>
<keyword evidence="3" id="KW-1185">Reference proteome</keyword>
<name>A0A0C3FC17_PILCF</name>
<protein>
    <submittedName>
        <fullName evidence="2">Uncharacterized protein</fullName>
    </submittedName>
</protein>
<reference evidence="3" key="2">
    <citation type="submission" date="2015-01" db="EMBL/GenBank/DDBJ databases">
        <title>Evolutionary Origins and Diversification of the Mycorrhizal Mutualists.</title>
        <authorList>
            <consortium name="DOE Joint Genome Institute"/>
            <consortium name="Mycorrhizal Genomics Consortium"/>
            <person name="Kohler A."/>
            <person name="Kuo A."/>
            <person name="Nagy L.G."/>
            <person name="Floudas D."/>
            <person name="Copeland A."/>
            <person name="Barry K.W."/>
            <person name="Cichocki N."/>
            <person name="Veneault-Fourrey C."/>
            <person name="LaButti K."/>
            <person name="Lindquist E.A."/>
            <person name="Lipzen A."/>
            <person name="Lundell T."/>
            <person name="Morin E."/>
            <person name="Murat C."/>
            <person name="Riley R."/>
            <person name="Ohm R."/>
            <person name="Sun H."/>
            <person name="Tunlid A."/>
            <person name="Henrissat B."/>
            <person name="Grigoriev I.V."/>
            <person name="Hibbett D.S."/>
            <person name="Martin F."/>
        </authorList>
    </citation>
    <scope>NUCLEOTIDE SEQUENCE [LARGE SCALE GENOMIC DNA]</scope>
    <source>
        <strain evidence="3">F 1598</strain>
    </source>
</reference>
<dbReference type="AlphaFoldDB" id="A0A0C3FC17"/>
<feature type="region of interest" description="Disordered" evidence="1">
    <location>
        <begin position="167"/>
        <end position="198"/>
    </location>
</feature>
<organism evidence="2 3">
    <name type="scientific">Piloderma croceum (strain F 1598)</name>
    <dbReference type="NCBI Taxonomy" id="765440"/>
    <lineage>
        <taxon>Eukaryota</taxon>
        <taxon>Fungi</taxon>
        <taxon>Dikarya</taxon>
        <taxon>Basidiomycota</taxon>
        <taxon>Agaricomycotina</taxon>
        <taxon>Agaricomycetes</taxon>
        <taxon>Agaricomycetidae</taxon>
        <taxon>Atheliales</taxon>
        <taxon>Atheliaceae</taxon>
        <taxon>Piloderma</taxon>
    </lineage>
</organism>
<feature type="compositionally biased region" description="Polar residues" evidence="1">
    <location>
        <begin position="167"/>
        <end position="187"/>
    </location>
</feature>
<gene>
    <name evidence="2" type="ORF">PILCRDRAFT_12117</name>
</gene>
<evidence type="ECO:0000313" key="2">
    <source>
        <dbReference type="EMBL" id="KIM77296.1"/>
    </source>
</evidence>